<evidence type="ECO:0000256" key="3">
    <source>
        <dbReference type="ARBA" id="ARBA00023180"/>
    </source>
</evidence>
<dbReference type="AlphaFoldDB" id="C5DMV5"/>
<dbReference type="OrthoDB" id="4066654at2759"/>
<sequence length="493" mass="54236">MQVHPSLVTGEGEESNSDGQRFFSIKSNLSLKQDLLLIVTNFRNVPSSGIVSETERKVFSSSDGENFRVARFYSFDANFHCNYFGSGNQNKIICQSPAFQRMEANTLMDVEGRILYSSDGGQTLQKIHHFDNLHIVSSHVSGDFHIVLTKNSPVKPAREFQIWVSRDLQSYELVSNALPIVEEPGTIKPLANSSRVLLRVPTSTESGKREVSLMLSNSNLSAFAPVLTFPSLKETHFSIENANGEIAVVTFTPGLSGPDKSVASRSNITFDEGKSWSKLCLEDFEAVQFGCSDAEPEACSLEVSRTIEIMGTYGRESTFPISAFVGYIAKQSDEGASVSEPMTFASKNGGKSWKKLLDFSAKLVVGGSGNIIDAFPDRRHVDSVPIFYSTDQGSTWSEVVLEESARHYLLIPTSTDGSSSVFGVVCYNPERGSANFYILNFSERTGQENSPDHGAGYIKGFEIDNQEVLQSLPDRQNGFLSGILEHLNQRLFG</sequence>
<dbReference type="KEGG" id="lth:KLTH0G11968g"/>
<keyword evidence="2" id="KW-0677">Repeat</keyword>
<dbReference type="InterPro" id="IPR006581">
    <property type="entry name" value="VPS10"/>
</dbReference>
<dbReference type="InterPro" id="IPR031778">
    <property type="entry name" value="Sortilin_N"/>
</dbReference>
<dbReference type="GO" id="GO:0006892">
    <property type="term" value="P:post-Golgi vesicle-mediated transport"/>
    <property type="evidence" value="ECO:0007669"/>
    <property type="project" value="TreeGrafter"/>
</dbReference>
<dbReference type="InParanoid" id="C5DMV5"/>
<evidence type="ECO:0000256" key="1">
    <source>
        <dbReference type="ARBA" id="ARBA00022692"/>
    </source>
</evidence>
<keyword evidence="1" id="KW-0812">Transmembrane</keyword>
<dbReference type="PANTHER" id="PTHR12106:SF27">
    <property type="entry name" value="SORTILIN-RELATED RECEPTOR"/>
    <property type="match status" value="1"/>
</dbReference>
<evidence type="ECO:0000313" key="6">
    <source>
        <dbReference type="Proteomes" id="UP000002036"/>
    </source>
</evidence>
<keyword evidence="1" id="KW-0472">Membrane</keyword>
<dbReference type="PANTHER" id="PTHR12106">
    <property type="entry name" value="SORTILIN RELATED"/>
    <property type="match status" value="1"/>
</dbReference>
<evidence type="ECO:0000256" key="2">
    <source>
        <dbReference type="ARBA" id="ARBA00022737"/>
    </source>
</evidence>
<dbReference type="Pfam" id="PF15902">
    <property type="entry name" value="Sortilin-Vps10"/>
    <property type="match status" value="1"/>
</dbReference>
<name>C5DMV5_LACTC</name>
<organism evidence="5 6">
    <name type="scientific">Lachancea thermotolerans (strain ATCC 56472 / CBS 6340 / NRRL Y-8284)</name>
    <name type="common">Yeast</name>
    <name type="synonym">Kluyveromyces thermotolerans</name>
    <dbReference type="NCBI Taxonomy" id="559295"/>
    <lineage>
        <taxon>Eukaryota</taxon>
        <taxon>Fungi</taxon>
        <taxon>Dikarya</taxon>
        <taxon>Ascomycota</taxon>
        <taxon>Saccharomycotina</taxon>
        <taxon>Saccharomycetes</taxon>
        <taxon>Saccharomycetales</taxon>
        <taxon>Saccharomycetaceae</taxon>
        <taxon>Lachancea</taxon>
    </lineage>
</organism>
<dbReference type="GeneID" id="8293834"/>
<dbReference type="GO" id="GO:0016020">
    <property type="term" value="C:membrane"/>
    <property type="evidence" value="ECO:0007669"/>
    <property type="project" value="InterPro"/>
</dbReference>
<dbReference type="SUPFAM" id="SSF110296">
    <property type="entry name" value="Oligoxyloglucan reducing end-specific cellobiohydrolase"/>
    <property type="match status" value="1"/>
</dbReference>
<gene>
    <name evidence="5" type="ordered locus">KLTH0G11968g</name>
</gene>
<dbReference type="EMBL" id="CU928171">
    <property type="protein sequence ID" value="CAR25116.1"/>
    <property type="molecule type" value="Genomic_DNA"/>
</dbReference>
<dbReference type="FunCoup" id="C5DMV5">
    <property type="interactions" value="1"/>
</dbReference>
<keyword evidence="6" id="KW-1185">Reference proteome</keyword>
<dbReference type="SMART" id="SM00602">
    <property type="entry name" value="VPS10"/>
    <property type="match status" value="1"/>
</dbReference>
<accession>C5DMV5</accession>
<proteinExistence type="predicted"/>
<dbReference type="RefSeq" id="XP_002555553.1">
    <property type="nucleotide sequence ID" value="XM_002555507.1"/>
</dbReference>
<keyword evidence="3" id="KW-0325">Glycoprotein</keyword>
<evidence type="ECO:0000313" key="5">
    <source>
        <dbReference type="EMBL" id="CAR25116.1"/>
    </source>
</evidence>
<reference evidence="5 6" key="1">
    <citation type="journal article" date="2009" name="Genome Res.">
        <title>Comparative genomics of protoploid Saccharomycetaceae.</title>
        <authorList>
            <consortium name="The Genolevures Consortium"/>
            <person name="Souciet J.-L."/>
            <person name="Dujon B."/>
            <person name="Gaillardin C."/>
            <person name="Johnston M."/>
            <person name="Baret P.V."/>
            <person name="Cliften P."/>
            <person name="Sherman D.J."/>
            <person name="Weissenbach J."/>
            <person name="Westhof E."/>
            <person name="Wincker P."/>
            <person name="Jubin C."/>
            <person name="Poulain J."/>
            <person name="Barbe V."/>
            <person name="Segurens B."/>
            <person name="Artiguenave F."/>
            <person name="Anthouard V."/>
            <person name="Vacherie B."/>
            <person name="Val M.-E."/>
            <person name="Fulton R.S."/>
            <person name="Minx P."/>
            <person name="Wilson R."/>
            <person name="Durrens P."/>
            <person name="Jean G."/>
            <person name="Marck C."/>
            <person name="Martin T."/>
            <person name="Nikolski M."/>
            <person name="Rolland T."/>
            <person name="Seret M.-L."/>
            <person name="Casaregola S."/>
            <person name="Despons L."/>
            <person name="Fairhead C."/>
            <person name="Fischer G."/>
            <person name="Lafontaine I."/>
            <person name="Leh V."/>
            <person name="Lemaire M."/>
            <person name="de Montigny J."/>
            <person name="Neuveglise C."/>
            <person name="Thierry A."/>
            <person name="Blanc-Lenfle I."/>
            <person name="Bleykasten C."/>
            <person name="Diffels J."/>
            <person name="Fritsch E."/>
            <person name="Frangeul L."/>
            <person name="Goeffon A."/>
            <person name="Jauniaux N."/>
            <person name="Kachouri-Lafond R."/>
            <person name="Payen C."/>
            <person name="Potier S."/>
            <person name="Pribylova L."/>
            <person name="Ozanne C."/>
            <person name="Richard G.-F."/>
            <person name="Sacerdot C."/>
            <person name="Straub M.-L."/>
            <person name="Talla E."/>
        </authorList>
    </citation>
    <scope>NUCLEOTIDE SEQUENCE [LARGE SCALE GENOMIC DNA]</scope>
    <source>
        <strain evidence="6">ATCC 56472 / CBS 6340 / NRRL Y-8284</strain>
    </source>
</reference>
<dbReference type="HOGENOM" id="CLU_553283_0_0_1"/>
<dbReference type="GO" id="GO:0005794">
    <property type="term" value="C:Golgi apparatus"/>
    <property type="evidence" value="ECO:0007669"/>
    <property type="project" value="TreeGrafter"/>
</dbReference>
<dbReference type="InterPro" id="IPR050310">
    <property type="entry name" value="VPS10-sortilin"/>
</dbReference>
<dbReference type="Proteomes" id="UP000002036">
    <property type="component" value="Chromosome G"/>
</dbReference>
<feature type="domain" description="VPS10" evidence="4">
    <location>
        <begin position="6"/>
        <end position="491"/>
    </location>
</feature>
<dbReference type="eggNOG" id="KOG3511">
    <property type="taxonomic scope" value="Eukaryota"/>
</dbReference>
<evidence type="ECO:0000259" key="4">
    <source>
        <dbReference type="SMART" id="SM00602"/>
    </source>
</evidence>
<protein>
    <submittedName>
        <fullName evidence="5">KLTH0G11968p</fullName>
    </submittedName>
</protein>